<name>A0A0E9URI1_ANGAN</name>
<proteinExistence type="predicted"/>
<reference evidence="1" key="2">
    <citation type="journal article" date="2015" name="Fish Shellfish Immunol.">
        <title>Early steps in the European eel (Anguilla anguilla)-Vibrio vulnificus interaction in the gills: Role of the RtxA13 toxin.</title>
        <authorList>
            <person name="Callol A."/>
            <person name="Pajuelo D."/>
            <person name="Ebbesson L."/>
            <person name="Teles M."/>
            <person name="MacKenzie S."/>
            <person name="Amaro C."/>
        </authorList>
    </citation>
    <scope>NUCLEOTIDE SEQUENCE</scope>
</reference>
<evidence type="ECO:0000313" key="1">
    <source>
        <dbReference type="EMBL" id="JAH68346.1"/>
    </source>
</evidence>
<protein>
    <submittedName>
        <fullName evidence="1">Uncharacterized protein</fullName>
    </submittedName>
</protein>
<sequence length="22" mass="2531">MTKPYINLVEKPFNRLAVKAVV</sequence>
<accession>A0A0E9URI1</accession>
<dbReference type="AlphaFoldDB" id="A0A0E9URI1"/>
<dbReference type="EMBL" id="GBXM01040231">
    <property type="protein sequence ID" value="JAH68346.1"/>
    <property type="molecule type" value="Transcribed_RNA"/>
</dbReference>
<organism evidence="1">
    <name type="scientific">Anguilla anguilla</name>
    <name type="common">European freshwater eel</name>
    <name type="synonym">Muraena anguilla</name>
    <dbReference type="NCBI Taxonomy" id="7936"/>
    <lineage>
        <taxon>Eukaryota</taxon>
        <taxon>Metazoa</taxon>
        <taxon>Chordata</taxon>
        <taxon>Craniata</taxon>
        <taxon>Vertebrata</taxon>
        <taxon>Euteleostomi</taxon>
        <taxon>Actinopterygii</taxon>
        <taxon>Neopterygii</taxon>
        <taxon>Teleostei</taxon>
        <taxon>Anguilliformes</taxon>
        <taxon>Anguillidae</taxon>
        <taxon>Anguilla</taxon>
    </lineage>
</organism>
<reference evidence="1" key="1">
    <citation type="submission" date="2014-11" db="EMBL/GenBank/DDBJ databases">
        <authorList>
            <person name="Amaro Gonzalez C."/>
        </authorList>
    </citation>
    <scope>NUCLEOTIDE SEQUENCE</scope>
</reference>